<comment type="caution">
    <text evidence="1">The sequence shown here is derived from an EMBL/GenBank/DDBJ whole genome shotgun (WGS) entry which is preliminary data.</text>
</comment>
<gene>
    <name evidence="1" type="ORF">S01H4_17929</name>
</gene>
<protein>
    <submittedName>
        <fullName evidence="1">Uncharacterized protein</fullName>
    </submittedName>
</protein>
<dbReference type="EMBL" id="BART01007927">
    <property type="protein sequence ID" value="GAG65850.1"/>
    <property type="molecule type" value="Genomic_DNA"/>
</dbReference>
<evidence type="ECO:0000313" key="1">
    <source>
        <dbReference type="EMBL" id="GAG65850.1"/>
    </source>
</evidence>
<accession>X0Z918</accession>
<dbReference type="AlphaFoldDB" id="X0Z918"/>
<sequence>YRVAVGIDYIHDLGDLTKGIGFGADQVGPFAGLALALESGWTVISLLQHYTSISGVDVNLTAARLIALQSFGDGWWLKLDAKLPYDWENNTIPTEAEIQTGKNINTRVALYVDGRVGLGSDRLYDWGVGLGLRFNY</sequence>
<feature type="non-terminal residue" evidence="1">
    <location>
        <position position="1"/>
    </location>
</feature>
<proteinExistence type="predicted"/>
<organism evidence="1">
    <name type="scientific">marine sediment metagenome</name>
    <dbReference type="NCBI Taxonomy" id="412755"/>
    <lineage>
        <taxon>unclassified sequences</taxon>
        <taxon>metagenomes</taxon>
        <taxon>ecological metagenomes</taxon>
    </lineage>
</organism>
<reference evidence="1" key="1">
    <citation type="journal article" date="2014" name="Front. Microbiol.">
        <title>High frequency of phylogenetically diverse reductive dehalogenase-homologous genes in deep subseafloor sedimentary metagenomes.</title>
        <authorList>
            <person name="Kawai M."/>
            <person name="Futagami T."/>
            <person name="Toyoda A."/>
            <person name="Takaki Y."/>
            <person name="Nishi S."/>
            <person name="Hori S."/>
            <person name="Arai W."/>
            <person name="Tsubouchi T."/>
            <person name="Morono Y."/>
            <person name="Uchiyama I."/>
            <person name="Ito T."/>
            <person name="Fujiyama A."/>
            <person name="Inagaki F."/>
            <person name="Takami H."/>
        </authorList>
    </citation>
    <scope>NUCLEOTIDE SEQUENCE</scope>
    <source>
        <strain evidence="1">Expedition CK06-06</strain>
    </source>
</reference>
<name>X0Z918_9ZZZZ</name>